<evidence type="ECO:0000256" key="2">
    <source>
        <dbReference type="ARBA" id="ARBA00009677"/>
    </source>
</evidence>
<dbReference type="PROSITE" id="PS00588">
    <property type="entry name" value="FLAGELLA_BB_ROD"/>
    <property type="match status" value="1"/>
</dbReference>
<dbReference type="EMBL" id="MSPP01000001">
    <property type="protein sequence ID" value="OUD10987.1"/>
    <property type="molecule type" value="Genomic_DNA"/>
</dbReference>
<gene>
    <name evidence="9" type="ORF">BVC71_01170</name>
</gene>
<keyword evidence="4 7" id="KW-0975">Bacterial flagellum</keyword>
<name>A0A251X2S4_9RHOB</name>
<accession>A0A251X2S4</accession>
<dbReference type="InterPro" id="IPR019776">
    <property type="entry name" value="Flagellar_basal_body_rod_CS"/>
</dbReference>
<comment type="caution">
    <text evidence="9">The sequence shown here is derived from an EMBL/GenBank/DDBJ whole genome shotgun (WGS) entry which is preliminary data.</text>
</comment>
<feature type="domain" description="Flagellar basal body rod protein N-terminal" evidence="8">
    <location>
        <begin position="12"/>
        <end position="39"/>
    </location>
</feature>
<protein>
    <recommendedName>
        <fullName evidence="3 7">Flagellar basal body rod protein FlgB</fullName>
    </recommendedName>
</protein>
<evidence type="ECO:0000256" key="4">
    <source>
        <dbReference type="ARBA" id="ARBA00023143"/>
    </source>
</evidence>
<dbReference type="RefSeq" id="WP_086450626.1">
    <property type="nucleotide sequence ID" value="NZ_MSPP01000001.1"/>
</dbReference>
<sequence>MTTGLREGLGIHTEALVLRGKRNDLLASNIANAATPGYKARDIDFDSVLASQTQMGGNLRTSADRHMSISTVHGPDQTGYRVPTQPSLDGNTVDMAVEQMEFSENTVRYQTSLELLNRRISGLMNVIRGE</sequence>
<keyword evidence="9" id="KW-0282">Flagellum</keyword>
<dbReference type="Proteomes" id="UP000194664">
    <property type="component" value="Unassembled WGS sequence"/>
</dbReference>
<evidence type="ECO:0000256" key="7">
    <source>
        <dbReference type="PIRNR" id="PIRNR002889"/>
    </source>
</evidence>
<dbReference type="PANTHER" id="PTHR30435:SF12">
    <property type="entry name" value="FLAGELLAR BASAL BODY ROD PROTEIN FLGB"/>
    <property type="match status" value="1"/>
</dbReference>
<evidence type="ECO:0000256" key="1">
    <source>
        <dbReference type="ARBA" id="ARBA00004117"/>
    </source>
</evidence>
<dbReference type="InterPro" id="IPR001444">
    <property type="entry name" value="Flag_bb_rod_N"/>
</dbReference>
<comment type="subunit">
    <text evidence="6">The basal body constitutes a major portion of the flagellar organelle and consists of a number of rings mounted on a central rod. In Gram-negative bacteria, at least four rings, L, P, S and M are present, whereas Gram-positive bacteria lack the L and P rings. The rod consists of about 26 subunits of FlgG in the distal portion, and FlgB, FlgC and FlgF build up the proximal portion of the rod with about 6 subunits each. Rod assembly occurs by export via the flagellum-specific pathway of its constituent proteins and by their incorporation into the rod structure in the probable order of FlgB, FlgC, FlgF and FlgG. Another protein, FliE, also assembles onto the stable rod structure.</text>
</comment>
<dbReference type="Pfam" id="PF00460">
    <property type="entry name" value="Flg_bb_rod"/>
    <property type="match status" value="1"/>
</dbReference>
<comment type="subcellular location">
    <subcellularLocation>
        <location evidence="1 7">Bacterial flagellum basal body</location>
    </subcellularLocation>
</comment>
<evidence type="ECO:0000256" key="6">
    <source>
        <dbReference type="ARBA" id="ARBA00026072"/>
    </source>
</evidence>
<dbReference type="PIRSF" id="PIRSF002889">
    <property type="entry name" value="Rod_FlgB"/>
    <property type="match status" value="1"/>
</dbReference>
<evidence type="ECO:0000313" key="10">
    <source>
        <dbReference type="Proteomes" id="UP000194664"/>
    </source>
</evidence>
<dbReference type="PANTHER" id="PTHR30435">
    <property type="entry name" value="FLAGELLAR PROTEIN"/>
    <property type="match status" value="1"/>
</dbReference>
<evidence type="ECO:0000256" key="3">
    <source>
        <dbReference type="ARBA" id="ARBA00014376"/>
    </source>
</evidence>
<evidence type="ECO:0000313" key="9">
    <source>
        <dbReference type="EMBL" id="OUD10987.1"/>
    </source>
</evidence>
<dbReference type="NCBIfam" id="TIGR01396">
    <property type="entry name" value="FlgB"/>
    <property type="match status" value="1"/>
</dbReference>
<evidence type="ECO:0000259" key="8">
    <source>
        <dbReference type="Pfam" id="PF00460"/>
    </source>
</evidence>
<keyword evidence="10" id="KW-1185">Reference proteome</keyword>
<dbReference type="OrthoDB" id="9788334at2"/>
<keyword evidence="9" id="KW-0966">Cell projection</keyword>
<reference evidence="9 10" key="1">
    <citation type="submission" date="2016-12" db="EMBL/GenBank/DDBJ databases">
        <title>The draft genome sequence of HSLHS2.</title>
        <authorList>
            <person name="Hu D."/>
            <person name="Wang L."/>
            <person name="Shao Z."/>
        </authorList>
    </citation>
    <scope>NUCLEOTIDE SEQUENCE [LARGE SCALE GENOMIC DNA]</scope>
    <source>
        <strain evidence="9">MCCC 1A06712</strain>
    </source>
</reference>
<dbReference type="GO" id="GO:0030694">
    <property type="term" value="C:bacterial-type flagellum basal body, rod"/>
    <property type="evidence" value="ECO:0007669"/>
    <property type="project" value="InterPro"/>
</dbReference>
<dbReference type="GO" id="GO:0071978">
    <property type="term" value="P:bacterial-type flagellum-dependent swarming motility"/>
    <property type="evidence" value="ECO:0007669"/>
    <property type="project" value="TreeGrafter"/>
</dbReference>
<keyword evidence="9" id="KW-0969">Cilium</keyword>
<proteinExistence type="inferred from homology"/>
<organism evidence="9 10">
    <name type="scientific">Marivivens niveibacter</name>
    <dbReference type="NCBI Taxonomy" id="1930667"/>
    <lineage>
        <taxon>Bacteria</taxon>
        <taxon>Pseudomonadati</taxon>
        <taxon>Pseudomonadota</taxon>
        <taxon>Alphaproteobacteria</taxon>
        <taxon>Rhodobacterales</taxon>
        <taxon>Paracoccaceae</taxon>
        <taxon>Marivivens group</taxon>
        <taxon>Marivivens</taxon>
    </lineage>
</organism>
<comment type="function">
    <text evidence="5 7">Structural component of flagellum, the bacterial motility apparatus. Part of the rod structure of flagellar basal body.</text>
</comment>
<comment type="similarity">
    <text evidence="2 7">Belongs to the flagella basal body rod proteins family.</text>
</comment>
<dbReference type="InterPro" id="IPR006300">
    <property type="entry name" value="FlgB"/>
</dbReference>
<dbReference type="AlphaFoldDB" id="A0A251X2S4"/>
<evidence type="ECO:0000256" key="5">
    <source>
        <dbReference type="ARBA" id="ARBA00024934"/>
    </source>
</evidence>